<reference evidence="3" key="1">
    <citation type="submission" date="2017-04" db="EMBL/GenBank/DDBJ databases">
        <title>Plasmodium gonderi genome.</title>
        <authorList>
            <person name="Arisue N."/>
            <person name="Honma H."/>
            <person name="Kawai S."/>
            <person name="Tougan T."/>
            <person name="Tanabe K."/>
            <person name="Horii T."/>
        </authorList>
    </citation>
    <scope>NUCLEOTIDE SEQUENCE [LARGE SCALE GENOMIC DNA]</scope>
    <source>
        <strain evidence="3">ATCC 30045</strain>
    </source>
</reference>
<dbReference type="EMBL" id="BDQF01000211">
    <property type="protein sequence ID" value="GAW84279.1"/>
    <property type="molecule type" value="Genomic_DNA"/>
</dbReference>
<comment type="caution">
    <text evidence="2">The sequence shown here is derived from an EMBL/GenBank/DDBJ whole genome shotgun (WGS) entry which is preliminary data.</text>
</comment>
<keyword evidence="1" id="KW-1133">Transmembrane helix</keyword>
<dbReference type="RefSeq" id="XP_028546868.1">
    <property type="nucleotide sequence ID" value="XM_028691067.1"/>
</dbReference>
<dbReference type="AlphaFoldDB" id="A0A1Y1JP79"/>
<proteinExistence type="predicted"/>
<evidence type="ECO:0000256" key="1">
    <source>
        <dbReference type="SAM" id="Phobius"/>
    </source>
</evidence>
<feature type="non-terminal residue" evidence="2">
    <location>
        <position position="256"/>
    </location>
</feature>
<keyword evidence="3" id="KW-1185">Reference proteome</keyword>
<evidence type="ECO:0000313" key="2">
    <source>
        <dbReference type="EMBL" id="GAW84279.1"/>
    </source>
</evidence>
<gene>
    <name evidence="2" type="ORF">PGO_002090</name>
</gene>
<name>A0A1Y1JP79_PLAGO</name>
<feature type="transmembrane region" description="Helical" evidence="1">
    <location>
        <begin position="206"/>
        <end position="226"/>
    </location>
</feature>
<sequence length="256" mass="28305">MVYFNKSKTRSSGQFYFMPNQQYYNMKKNIEGFNESLGKGKKTIQKSVYFKRDKLYIQASSNCLETKKKINKPNKCFLHIFLSNLFDVLINSSYNEALKICVILIGISQTFLLQVAVANGTEASSDNIGGNGGAIGVTSGREASVAENVTTVGQARNGVAESVENKAYFDRAVAAVSSAWTNANQKLGPICKLILGEEKGCKDKNLSIPLLLVTIMIVSALIHYVYTQVCNNSIKINLYKSQNCYNSCCKKSLSEY</sequence>
<organism evidence="2 3">
    <name type="scientific">Plasmodium gonderi</name>
    <dbReference type="NCBI Taxonomy" id="77519"/>
    <lineage>
        <taxon>Eukaryota</taxon>
        <taxon>Sar</taxon>
        <taxon>Alveolata</taxon>
        <taxon>Apicomplexa</taxon>
        <taxon>Aconoidasida</taxon>
        <taxon>Haemosporida</taxon>
        <taxon>Plasmodiidae</taxon>
        <taxon>Plasmodium</taxon>
        <taxon>Plasmodium (Plasmodium)</taxon>
    </lineage>
</organism>
<dbReference type="GeneID" id="39745087"/>
<accession>A0A1Y1JP79</accession>
<dbReference type="Proteomes" id="UP000195521">
    <property type="component" value="Unassembled WGS sequence"/>
</dbReference>
<evidence type="ECO:0000313" key="3">
    <source>
        <dbReference type="Proteomes" id="UP000195521"/>
    </source>
</evidence>
<keyword evidence="1" id="KW-0812">Transmembrane</keyword>
<keyword evidence="1" id="KW-0472">Membrane</keyword>
<protein>
    <submittedName>
        <fullName evidence="2">Variable surface protein</fullName>
    </submittedName>
</protein>